<organism evidence="2 3">
    <name type="scientific">Cafeteria roenbergensis</name>
    <name type="common">Marine flagellate</name>
    <dbReference type="NCBI Taxonomy" id="33653"/>
    <lineage>
        <taxon>Eukaryota</taxon>
        <taxon>Sar</taxon>
        <taxon>Stramenopiles</taxon>
        <taxon>Bigyra</taxon>
        <taxon>Opalozoa</taxon>
        <taxon>Bicosoecida</taxon>
        <taxon>Cafeteriaceae</taxon>
        <taxon>Cafeteria</taxon>
    </lineage>
</organism>
<evidence type="ECO:0000313" key="2">
    <source>
        <dbReference type="EMBL" id="KAA0153605.1"/>
    </source>
</evidence>
<feature type="compositionally biased region" description="Basic and acidic residues" evidence="1">
    <location>
        <begin position="722"/>
        <end position="757"/>
    </location>
</feature>
<feature type="compositionally biased region" description="Low complexity" evidence="1">
    <location>
        <begin position="619"/>
        <end position="639"/>
    </location>
</feature>
<evidence type="ECO:0000313" key="3">
    <source>
        <dbReference type="Proteomes" id="UP000323011"/>
    </source>
</evidence>
<proteinExistence type="predicted"/>
<dbReference type="Proteomes" id="UP000323011">
    <property type="component" value="Unassembled WGS sequence"/>
</dbReference>
<sequence>MEAPSVLLFRADGVDFSASLDQSSIRSGARNPAAPAATPGDAASSVASSHSMVAGFASRAPYFVASAFPQGLGDADESHGAALGASSPLTAIGTNTTPASAATRRSSRTAATPSELSFNVSDVSGAVRADESPAHAASRREAVSTADPATAASIASGSPATNRRLFTSPARDRPFATGDAEQPSARGFRAFVPGGPRRVQPSGQRLHGGIDSRPVAPSPRGIAPGVLPATREAEESWEEEDRDTDSDGWAAADGANAAHDRFDEDSFHAWSGRPDAAVDLTAEYSVPATRSASAQDAYPPPCADFPARALLATGAEAAPAAGGPGRQTTAARPGSSWDSHGVELGAGGSSGASSVAAPDSAAAAAAPAASGAHGAEAGPLMRPAGKAELQHAGEDELAGEHSFHRDNDDDDVGDDLAEYDDDDRADSDGAGDTGVLSDLDEDSLAEPPLPTPLTTTLEATPQAIARSAQHLAAAQPETLPSSDWQLTRPLSSVGAFEDEDEDDVVDVRGRVLGRGRDDSPSADTNPGGDGIGEFGDDADSAEPFSRNGFSSANTANAPACLAADRGVTPIAPPVTPQGAIRAAATSLPRPFAILSSAVKSPPEYDPLLHRRGPVMVEELGLSSSGDTSSLDRSASAPSSTALPGAPRPDLASHTPARAIGFDEVPSLGVTVGGPGRRDATAEPAQGGWLSDTTDSHFERALPGTGDRAELWTDEEGAAPDYARGEYGDAGADERPGRWHEHARWPDVPEQHELQQREEYEDEDEDEAEDEEEGGAAIGRVDSLQALAAVWAAEPSAITEAEEDDDTEEAVDNAGRIGLDRHEAYVPATALHDAAAAGSAISSASSTAPHGDEFSLTAGVLDVAMLAALPAEAWVDADDELDEVWAAPVGHSTDARLSSGRAAKPTGSSVKPRSVADARRHWSISRASKTPAIEPQGSPSHFGCSRRDSSTNGISNAACTGTGTGTGSSGGAGGSHAPARHCRRAPLAGFRARGDFPRPWTRDRIRSGRR</sequence>
<dbReference type="EMBL" id="VLTN01000015">
    <property type="protein sequence ID" value="KAA0153605.1"/>
    <property type="molecule type" value="Genomic_DNA"/>
</dbReference>
<feature type="compositionally biased region" description="Acidic residues" evidence="1">
    <location>
        <begin position="758"/>
        <end position="773"/>
    </location>
</feature>
<feature type="compositionally biased region" description="Basic and acidic residues" evidence="1">
    <location>
        <begin position="396"/>
        <end position="407"/>
    </location>
</feature>
<feature type="compositionally biased region" description="Gly residues" evidence="1">
    <location>
        <begin position="961"/>
        <end position="973"/>
    </location>
</feature>
<keyword evidence="3" id="KW-1185">Reference proteome</keyword>
<feature type="compositionally biased region" description="Polar residues" evidence="1">
    <location>
        <begin position="153"/>
        <end position="165"/>
    </location>
</feature>
<feature type="compositionally biased region" description="Low complexity" evidence="1">
    <location>
        <begin position="317"/>
        <end position="332"/>
    </location>
</feature>
<feature type="compositionally biased region" description="Low complexity" evidence="1">
    <location>
        <begin position="32"/>
        <end position="45"/>
    </location>
</feature>
<dbReference type="AlphaFoldDB" id="A0A5A8CKQ2"/>
<feature type="compositionally biased region" description="Acidic residues" evidence="1">
    <location>
        <begin position="408"/>
        <end position="425"/>
    </location>
</feature>
<feature type="region of interest" description="Disordered" evidence="1">
    <location>
        <begin position="893"/>
        <end position="1009"/>
    </location>
</feature>
<protein>
    <submittedName>
        <fullName evidence="2">Uncharacterized protein</fullName>
    </submittedName>
</protein>
<comment type="caution">
    <text evidence="2">The sequence shown here is derived from an EMBL/GenBank/DDBJ whole genome shotgun (WGS) entry which is preliminary data.</text>
</comment>
<gene>
    <name evidence="2" type="ORF">FNF29_02993</name>
</gene>
<feature type="compositionally biased region" description="Acidic residues" evidence="1">
    <location>
        <begin position="235"/>
        <end position="246"/>
    </location>
</feature>
<feature type="region of interest" description="Disordered" evidence="1">
    <location>
        <begin position="396"/>
        <end position="554"/>
    </location>
</feature>
<feature type="compositionally biased region" description="Basic and acidic residues" evidence="1">
    <location>
        <begin position="991"/>
        <end position="1009"/>
    </location>
</feature>
<feature type="compositionally biased region" description="Polar residues" evidence="1">
    <location>
        <begin position="478"/>
        <end position="490"/>
    </location>
</feature>
<feature type="region of interest" description="Disordered" evidence="1">
    <location>
        <begin position="317"/>
        <end position="364"/>
    </location>
</feature>
<feature type="region of interest" description="Disordered" evidence="1">
    <location>
        <begin position="618"/>
        <end position="775"/>
    </location>
</feature>
<feature type="compositionally biased region" description="Low complexity" evidence="1">
    <location>
        <begin position="247"/>
        <end position="257"/>
    </location>
</feature>
<feature type="compositionally biased region" description="Low complexity" evidence="1">
    <location>
        <begin position="96"/>
        <end position="114"/>
    </location>
</feature>
<feature type="compositionally biased region" description="Low complexity" evidence="1">
    <location>
        <begin position="351"/>
        <end position="364"/>
    </location>
</feature>
<accession>A0A5A8CKQ2</accession>
<feature type="region of interest" description="Disordered" evidence="1">
    <location>
        <begin position="23"/>
        <end position="45"/>
    </location>
</feature>
<feature type="compositionally biased region" description="Basic and acidic residues" evidence="1">
    <location>
        <begin position="128"/>
        <end position="142"/>
    </location>
</feature>
<feature type="compositionally biased region" description="Basic and acidic residues" evidence="1">
    <location>
        <begin position="505"/>
        <end position="519"/>
    </location>
</feature>
<evidence type="ECO:0000256" key="1">
    <source>
        <dbReference type="SAM" id="MobiDB-lite"/>
    </source>
</evidence>
<name>A0A5A8CKQ2_CAFRO</name>
<feature type="compositionally biased region" description="Low complexity" evidence="1">
    <location>
        <begin position="452"/>
        <end position="461"/>
    </location>
</feature>
<feature type="region of interest" description="Disordered" evidence="1">
    <location>
        <begin position="77"/>
        <end position="260"/>
    </location>
</feature>
<reference evidence="2 3" key="1">
    <citation type="submission" date="2019-07" db="EMBL/GenBank/DDBJ databases">
        <title>Genomes of Cafeteria roenbergensis.</title>
        <authorList>
            <person name="Fischer M.G."/>
            <person name="Hackl T."/>
            <person name="Roman M."/>
        </authorList>
    </citation>
    <scope>NUCLEOTIDE SEQUENCE [LARGE SCALE GENOMIC DNA]</scope>
    <source>
        <strain evidence="2 3">BVI</strain>
    </source>
</reference>